<keyword evidence="4" id="KW-1185">Reference proteome</keyword>
<dbReference type="Proteomes" id="UP001046350">
    <property type="component" value="Chromosome"/>
</dbReference>
<reference evidence="3" key="1">
    <citation type="journal article" date="2021" name="Microorganisms">
        <title>The Ever-Expanding Pseudomonas Genus: Description of 43 New Species and Partition of the Pseudomonas putida Group.</title>
        <authorList>
            <person name="Girard L."/>
            <person name="Lood C."/>
            <person name="Hofte M."/>
            <person name="Vandamme P."/>
            <person name="Rokni-Zadeh H."/>
            <person name="van Noort V."/>
            <person name="Lavigne R."/>
            <person name="De Mot R."/>
        </authorList>
    </citation>
    <scope>NUCLEOTIDE SEQUENCE</scope>
    <source>
        <strain evidence="3">COW40</strain>
    </source>
</reference>
<dbReference type="NCBIfam" id="TIGR04390">
    <property type="entry name" value="OMP_YaiO_dom"/>
    <property type="match status" value="1"/>
</dbReference>
<sequence>MKKVPRLTFVALLIGSASVQAADSWVTAELSHTHYSGDFGERDILWAEYGHRFGVNTVVLKAFGGSREYEKGASFNDAGLSGTFYRHWSDKLSTRTHLAFSKDDPVFATRQYDQEFSYKAFENTLVSVGAKHTKYAGGVESNAWYASTAYYFDRIMLRYRYTHSNLSGIDNSHGHLITVKLKDRQGAGSTQLWFGQGTSVHEYDWSPVVQKGDHKSIALNRVQPVTQSTTLNVGLAQEWFDTPTSDYKALTGKLGVTYRW</sequence>
<protein>
    <submittedName>
        <fullName evidence="3">YaiO family outer membrane beta-barrel protein</fullName>
    </submittedName>
</protein>
<proteinExistence type="predicted"/>
<evidence type="ECO:0000313" key="3">
    <source>
        <dbReference type="EMBL" id="QXH50793.1"/>
    </source>
</evidence>
<dbReference type="RefSeq" id="WP_217840354.1">
    <property type="nucleotide sequence ID" value="NZ_CP077076.1"/>
</dbReference>
<dbReference type="Pfam" id="PF19413">
    <property type="entry name" value="YaiO"/>
    <property type="match status" value="1"/>
</dbReference>
<accession>A0ABX8N653</accession>
<dbReference type="EMBL" id="CP077076">
    <property type="protein sequence ID" value="QXH50793.1"/>
    <property type="molecule type" value="Genomic_DNA"/>
</dbReference>
<feature type="signal peptide" evidence="1">
    <location>
        <begin position="1"/>
        <end position="21"/>
    </location>
</feature>
<evidence type="ECO:0000256" key="1">
    <source>
        <dbReference type="SAM" id="SignalP"/>
    </source>
</evidence>
<feature type="domain" description="YaiO beta-barrel" evidence="2">
    <location>
        <begin position="28"/>
        <end position="204"/>
    </location>
</feature>
<evidence type="ECO:0000259" key="2">
    <source>
        <dbReference type="Pfam" id="PF19413"/>
    </source>
</evidence>
<dbReference type="InterPro" id="IPR030887">
    <property type="entry name" value="Beta-barrel_YaiO"/>
</dbReference>
<evidence type="ECO:0000313" key="4">
    <source>
        <dbReference type="Proteomes" id="UP001046350"/>
    </source>
</evidence>
<keyword evidence="1" id="KW-0732">Signal</keyword>
<feature type="chain" id="PRO_5046287166" evidence="1">
    <location>
        <begin position="22"/>
        <end position="260"/>
    </location>
</feature>
<gene>
    <name evidence="3" type="ORF">KSS94_23060</name>
</gene>
<name>A0ABX8N653_9PSED</name>
<organism evidence="3 4">
    <name type="scientific">Pseudomonas fakonensis</name>
    <dbReference type="NCBI Taxonomy" id="2842355"/>
    <lineage>
        <taxon>Bacteria</taxon>
        <taxon>Pseudomonadati</taxon>
        <taxon>Pseudomonadota</taxon>
        <taxon>Gammaproteobacteria</taxon>
        <taxon>Pseudomonadales</taxon>
        <taxon>Pseudomonadaceae</taxon>
        <taxon>Pseudomonas</taxon>
    </lineage>
</organism>